<feature type="domain" description="SLH" evidence="3">
    <location>
        <begin position="41"/>
        <end position="104"/>
    </location>
</feature>
<dbReference type="Gene3D" id="2.60.40.1220">
    <property type="match status" value="4"/>
</dbReference>
<accession>A0ABS8YE03</accession>
<feature type="chain" id="PRO_5046899354" evidence="2">
    <location>
        <begin position="48"/>
        <end position="1021"/>
    </location>
</feature>
<evidence type="ECO:0000313" key="5">
    <source>
        <dbReference type="Proteomes" id="UP001199916"/>
    </source>
</evidence>
<organism evidence="4 5">
    <name type="scientific">Paenibacillus profundus</name>
    <dbReference type="NCBI Taxonomy" id="1173085"/>
    <lineage>
        <taxon>Bacteria</taxon>
        <taxon>Bacillati</taxon>
        <taxon>Bacillota</taxon>
        <taxon>Bacilli</taxon>
        <taxon>Bacillales</taxon>
        <taxon>Paenibacillaceae</taxon>
        <taxon>Paenibacillus</taxon>
    </lineage>
</organism>
<evidence type="ECO:0000313" key="4">
    <source>
        <dbReference type="EMBL" id="MCE5169287.1"/>
    </source>
</evidence>
<dbReference type="InterPro" id="IPR014755">
    <property type="entry name" value="Cu-Rt/internalin_Ig-like"/>
</dbReference>
<dbReference type="InterPro" id="IPR032812">
    <property type="entry name" value="SbsA_Ig"/>
</dbReference>
<evidence type="ECO:0000256" key="1">
    <source>
        <dbReference type="ARBA" id="ARBA00022729"/>
    </source>
</evidence>
<comment type="caution">
    <text evidence="4">The sequence shown here is derived from an EMBL/GenBank/DDBJ whole genome shotgun (WGS) entry which is preliminary data.</text>
</comment>
<evidence type="ECO:0000256" key="2">
    <source>
        <dbReference type="SAM" id="SignalP"/>
    </source>
</evidence>
<proteinExistence type="predicted"/>
<dbReference type="Pfam" id="PF13205">
    <property type="entry name" value="Big_5"/>
    <property type="match status" value="1"/>
</dbReference>
<keyword evidence="1 2" id="KW-0732">Signal</keyword>
<feature type="domain" description="SLH" evidence="3">
    <location>
        <begin position="106"/>
        <end position="168"/>
    </location>
</feature>
<dbReference type="Proteomes" id="UP001199916">
    <property type="component" value="Unassembled WGS sequence"/>
</dbReference>
<gene>
    <name evidence="4" type="ORF">LQV63_08180</name>
</gene>
<dbReference type="EMBL" id="JAJNBZ010000004">
    <property type="protein sequence ID" value="MCE5169287.1"/>
    <property type="molecule type" value="Genomic_DNA"/>
</dbReference>
<protein>
    <submittedName>
        <fullName evidence="4">S-layer homology domain-containing protein</fullName>
    </submittedName>
</protein>
<feature type="signal peptide" evidence="2">
    <location>
        <begin position="1"/>
        <end position="47"/>
    </location>
</feature>
<keyword evidence="5" id="KW-1185">Reference proteome</keyword>
<dbReference type="InterPro" id="IPR001119">
    <property type="entry name" value="SLH_dom"/>
</dbReference>
<name>A0ABS8YE03_9BACL</name>
<reference evidence="4 5" key="1">
    <citation type="submission" date="2021-11" db="EMBL/GenBank/DDBJ databases">
        <title>Draft genome sequence of Paenibacillus profundus YoMME, a new Gram-positive bacteria with exoelectrogenic properties.</title>
        <authorList>
            <person name="Hubenova Y."/>
            <person name="Hubenova E."/>
            <person name="Manasiev Y."/>
            <person name="Peykov S."/>
            <person name="Mitov M."/>
        </authorList>
    </citation>
    <scope>NUCLEOTIDE SEQUENCE [LARGE SCALE GENOMIC DNA]</scope>
    <source>
        <strain evidence="4 5">YoMME</strain>
    </source>
</reference>
<dbReference type="PROSITE" id="PS51272">
    <property type="entry name" value="SLH"/>
    <property type="match status" value="2"/>
</dbReference>
<sequence>MSYQTSTQYSQQTKQFRGGEKKVMKKRLALLLSVAMAFSMFANVAFGADAAKTTQEKFDALKQQGVFNGYPDGTAGLDKEMTRGEFAKVIVKLLDLKEVHGVYSYKDKNYGASNWAAPYIEAVTAENLMQGKDLEKKLFDFNGKITVEEVAKVLVEALKLELPKDAQNNASAWAKEYFQAAVDAGLISKDANPKANATRTQLVEASFAADEALKGPKVESYKVIDSKTVEFTMSDKEVVKVTLEKALESNKETEVKFTHKNKEYTHKVTRVVTSAQKIESVTADNVKEVVVTFDGSLEQKTAENKNNYEVKDMKIDSVTLSSDKRSVTILLEENGSDMKNQKETELKVKNVRNEDGSKTFSETKKFTPVDVKTPEVKEVVGLGTKAFKVVFSEPVKRGDAVASSNYKVDGNMVAGSVDYMYPNVVIVNKDLSVGDHKLSVSNITDFSGLKSIPTDKEFTVAEDTSAPEIVSAKTNDLKELEIEFNETVKSIEKLYHNVSGNTGKITYKDNKVKVTFSNQMYNGDNTVYVKGVTDYSGNKADREIKVNPTLDTTRPEILKLEVKEVGALNNHKLVLEFNKKLDKDSATNTVNYTLKDRDGKVLKNSNGVDADGHPIMKPSYDEKDNKVTINLNSKLSNQTDYILEVVGVRDTAALQNTIAPWSQTFTAKQTSKTGIVRSWFTQGNGEQNLYVQFKDNMRTDGDGSVLVKEKYLFNNKSITDHEINMVSGDTVRITSKADKLLTAAEIADTTKDFALSVSQVKNANGDYIKNGDSYTLTYSGKLNKEFANSISVKNAKVVSRNEIKVEFAGKLNYVNVDDFYVTALGSSYTPSEHEQSNDGTVLTLKFNGDQTLPTSLSGGKLWVRDSVTTADILNVRVQAGETPLTDLDNVRPEAVLSSLSVTPTATTATYKATIRVTGDVKVDKPAEGIFTVEVNEGLKAVDRVTKVSVSSSDSKLLVIEFTMKNEPGKLISLTKDDFVNVKMRDEDNNVNKYIVDANVPTSAPQVAMKGFATTAQFTEKK</sequence>
<evidence type="ECO:0000259" key="3">
    <source>
        <dbReference type="PROSITE" id="PS51272"/>
    </source>
</evidence>